<gene>
    <name evidence="2" type="ORF">LKD36_12745</name>
</gene>
<feature type="domain" description="CN hydrolase" evidence="1">
    <location>
        <begin position="1"/>
        <end position="241"/>
    </location>
</feature>
<comment type="caution">
    <text evidence="2">The sequence shown here is derived from an EMBL/GenBank/DDBJ whole genome shotgun (WGS) entry which is preliminary data.</text>
</comment>
<evidence type="ECO:0000313" key="3">
    <source>
        <dbReference type="Proteomes" id="UP001198220"/>
    </source>
</evidence>
<evidence type="ECO:0000259" key="1">
    <source>
        <dbReference type="PROSITE" id="PS50263"/>
    </source>
</evidence>
<dbReference type="EMBL" id="JAJEPS010000014">
    <property type="protein sequence ID" value="MCC2127035.1"/>
    <property type="molecule type" value="Genomic_DNA"/>
</dbReference>
<name>A0AAE3AC08_9FIRM</name>
<keyword evidence="2" id="KW-0378">Hydrolase</keyword>
<dbReference type="Proteomes" id="UP001198220">
    <property type="component" value="Unassembled WGS sequence"/>
</dbReference>
<dbReference type="InterPro" id="IPR036526">
    <property type="entry name" value="C-N_Hydrolase_sf"/>
</dbReference>
<dbReference type="GO" id="GO:0106008">
    <property type="term" value="F:2-oxoglutaramate amidase activity"/>
    <property type="evidence" value="ECO:0007669"/>
    <property type="project" value="TreeGrafter"/>
</dbReference>
<dbReference type="PANTHER" id="PTHR47799:SF1">
    <property type="entry name" value="OMEGA-AMIDASE YAFV"/>
    <property type="match status" value="1"/>
</dbReference>
<dbReference type="SUPFAM" id="SSF56317">
    <property type="entry name" value="Carbon-nitrogen hydrolase"/>
    <property type="match status" value="1"/>
</dbReference>
<organism evidence="2 3">
    <name type="scientific">Hominiventricola filiformis</name>
    <dbReference type="NCBI Taxonomy" id="2885352"/>
    <lineage>
        <taxon>Bacteria</taxon>
        <taxon>Bacillati</taxon>
        <taxon>Bacillota</taxon>
        <taxon>Clostridia</taxon>
        <taxon>Lachnospirales</taxon>
        <taxon>Lachnospiraceae</taxon>
        <taxon>Hominiventricola</taxon>
    </lineage>
</organism>
<dbReference type="Gene3D" id="3.60.110.10">
    <property type="entry name" value="Carbon-nitrogen hydrolase"/>
    <property type="match status" value="1"/>
</dbReference>
<dbReference type="PANTHER" id="PTHR47799">
    <property type="entry name" value="OMEGA-AMIDASE YAFV"/>
    <property type="match status" value="1"/>
</dbReference>
<dbReference type="PROSITE" id="PS50263">
    <property type="entry name" value="CN_HYDROLASE"/>
    <property type="match status" value="1"/>
</dbReference>
<dbReference type="AlphaFoldDB" id="A0AAE3AC08"/>
<proteinExistence type="predicted"/>
<dbReference type="GO" id="GO:0050152">
    <property type="term" value="F:omega-amidase activity"/>
    <property type="evidence" value="ECO:0007669"/>
    <property type="project" value="TreeGrafter"/>
</dbReference>
<dbReference type="RefSeq" id="WP_308459850.1">
    <property type="nucleotide sequence ID" value="NZ_JAJEPS010000014.1"/>
</dbReference>
<sequence>MRIALGQLKINWENKDANLEKLKVCLEDLAGTRIDLLLLPEMSLTGFSMNTEKTKEREKETVCRVRKLAEAYHTAIGTGWVKDTGEFCENHYSMISADGELLDYAKLHPFSYGEESLHFKGGGTLPVCSLRNFQIGVQICYDLRFPEPFQILSKSAELIVVPANWPSARREHWDTLLRARAIENQVYIAGVNCAGSMGGQYYSGDSIVYAPDGTAVPAKRRNVPGNEQIPEEAIFLLEIDNNITKYREEFPVKKDRREELYRKLGST</sequence>
<protein>
    <submittedName>
        <fullName evidence="2">Carbon-nitrogen family hydrolase</fullName>
    </submittedName>
</protein>
<keyword evidence="3" id="KW-1185">Reference proteome</keyword>
<dbReference type="InterPro" id="IPR052737">
    <property type="entry name" value="Omega-amidase_YafV"/>
</dbReference>
<reference evidence="2 3" key="1">
    <citation type="submission" date="2021-10" db="EMBL/GenBank/DDBJ databases">
        <title>Anaerobic single-cell dispensing facilitates the cultivation of human gut bacteria.</title>
        <authorList>
            <person name="Afrizal A."/>
        </authorList>
    </citation>
    <scope>NUCLEOTIDE SEQUENCE [LARGE SCALE GENOMIC DNA]</scope>
    <source>
        <strain evidence="2 3">CLA-AA-H276</strain>
    </source>
</reference>
<dbReference type="Pfam" id="PF00795">
    <property type="entry name" value="CN_hydrolase"/>
    <property type="match status" value="1"/>
</dbReference>
<accession>A0AAE3AC08</accession>
<dbReference type="InterPro" id="IPR003010">
    <property type="entry name" value="C-N_Hydrolase"/>
</dbReference>
<evidence type="ECO:0000313" key="2">
    <source>
        <dbReference type="EMBL" id="MCC2127035.1"/>
    </source>
</evidence>